<dbReference type="Pfam" id="PF02518">
    <property type="entry name" value="HATPase_c"/>
    <property type="match status" value="1"/>
</dbReference>
<dbReference type="CDD" id="cd00082">
    <property type="entry name" value="HisKA"/>
    <property type="match status" value="1"/>
</dbReference>
<dbReference type="Gene3D" id="3.30.565.10">
    <property type="entry name" value="Histidine kinase-like ATPase, C-terminal domain"/>
    <property type="match status" value="1"/>
</dbReference>
<dbReference type="InterPro" id="IPR029016">
    <property type="entry name" value="GAF-like_dom_sf"/>
</dbReference>
<dbReference type="SMART" id="SM00387">
    <property type="entry name" value="HATPase_c"/>
    <property type="match status" value="1"/>
</dbReference>
<evidence type="ECO:0000259" key="7">
    <source>
        <dbReference type="PROSITE" id="PS50109"/>
    </source>
</evidence>
<protein>
    <recommendedName>
        <fullName evidence="2">histidine kinase</fullName>
        <ecNumber evidence="2">2.7.13.3</ecNumber>
    </recommendedName>
</protein>
<dbReference type="SUPFAM" id="SSF55781">
    <property type="entry name" value="GAF domain-like"/>
    <property type="match status" value="1"/>
</dbReference>
<dbReference type="InterPro" id="IPR003018">
    <property type="entry name" value="GAF"/>
</dbReference>
<dbReference type="PRINTS" id="PR00344">
    <property type="entry name" value="BCTRLSENSOR"/>
</dbReference>
<dbReference type="AlphaFoldDB" id="A0A0C1QQI1"/>
<dbReference type="InterPro" id="IPR003661">
    <property type="entry name" value="HisK_dim/P_dom"/>
</dbReference>
<accession>A0A0C1QQI1</accession>
<dbReference type="SUPFAM" id="SSF55874">
    <property type="entry name" value="ATPase domain of HSP90 chaperone/DNA topoisomerase II/histidine kinase"/>
    <property type="match status" value="1"/>
</dbReference>
<evidence type="ECO:0000256" key="4">
    <source>
        <dbReference type="ARBA" id="ARBA00022777"/>
    </source>
</evidence>
<evidence type="ECO:0000313" key="8">
    <source>
        <dbReference type="EMBL" id="KAF3888723.1"/>
    </source>
</evidence>
<reference evidence="9" key="1">
    <citation type="journal article" date="2015" name="Genome Announc.">
        <title>Draft Genome Sequence of Tolypothrix boutellei Strain VB521301.</title>
        <authorList>
            <person name="Chandrababunaidu M.M."/>
            <person name="Singh D."/>
            <person name="Sen D."/>
            <person name="Bhan S."/>
            <person name="Das S."/>
            <person name="Gupta A."/>
            <person name="Adhikary S.P."/>
            <person name="Tripathy S."/>
        </authorList>
    </citation>
    <scope>NUCLEOTIDE SEQUENCE</scope>
    <source>
        <strain evidence="9">VB521301</strain>
    </source>
</reference>
<proteinExistence type="predicted"/>
<evidence type="ECO:0000256" key="5">
    <source>
        <dbReference type="ARBA" id="ARBA00023012"/>
    </source>
</evidence>
<dbReference type="GO" id="GO:0000155">
    <property type="term" value="F:phosphorelay sensor kinase activity"/>
    <property type="evidence" value="ECO:0007669"/>
    <property type="project" value="InterPro"/>
</dbReference>
<reference evidence="8" key="2">
    <citation type="submission" date="2019-11" db="EMBL/GenBank/DDBJ databases">
        <title>Improved Assembly of Tolypothrix boutellei genome.</title>
        <authorList>
            <person name="Sarangi A.N."/>
            <person name="Mukherjee M."/>
            <person name="Ghosh S."/>
            <person name="Singh D."/>
            <person name="Das A."/>
            <person name="Kant S."/>
            <person name="Prusty A."/>
            <person name="Tripathy S."/>
        </authorList>
    </citation>
    <scope>NUCLEOTIDE SEQUENCE</scope>
    <source>
        <strain evidence="8">VB521301</strain>
    </source>
</reference>
<dbReference type="Pfam" id="PF01590">
    <property type="entry name" value="GAF"/>
    <property type="match status" value="1"/>
</dbReference>
<dbReference type="PANTHER" id="PTHR43065">
    <property type="entry name" value="SENSOR HISTIDINE KINASE"/>
    <property type="match status" value="1"/>
</dbReference>
<comment type="catalytic activity">
    <reaction evidence="1">
        <text>ATP + protein L-histidine = ADP + protein N-phospho-L-histidine.</text>
        <dbReference type="EC" id="2.7.13.3"/>
    </reaction>
</comment>
<dbReference type="RefSeq" id="WP_038076446.1">
    <property type="nucleotide sequence ID" value="NZ_JHEG04000001.1"/>
</dbReference>
<organism evidence="9">
    <name type="scientific">Tolypothrix bouteillei VB521301</name>
    <dbReference type="NCBI Taxonomy" id="1479485"/>
    <lineage>
        <taxon>Bacteria</taxon>
        <taxon>Bacillati</taxon>
        <taxon>Cyanobacteriota</taxon>
        <taxon>Cyanophyceae</taxon>
        <taxon>Nostocales</taxon>
        <taxon>Tolypothrichaceae</taxon>
        <taxon>Tolypothrix</taxon>
    </lineage>
</organism>
<dbReference type="Gene3D" id="3.30.450.40">
    <property type="match status" value="1"/>
</dbReference>
<keyword evidence="10" id="KW-1185">Reference proteome</keyword>
<comment type="caution">
    <text evidence="9">The sequence shown here is derived from an EMBL/GenBank/DDBJ whole genome shotgun (WGS) entry which is preliminary data.</text>
</comment>
<dbReference type="Gene3D" id="1.10.287.130">
    <property type="match status" value="1"/>
</dbReference>
<dbReference type="InterPro" id="IPR035965">
    <property type="entry name" value="PAS-like_dom_sf"/>
</dbReference>
<sequence>MYLHNCPEFQLFLEYTPTAVAMFDRHMRYVAATRSWLTDYGFQQESYIGREHYEVFPQTPNMWKTVHQLCLAGCSEHASTDSFVREDGSVEWVKWKGCPWYDCNGEIGGTIFSSEIITKGKYTPEAVVKQQTPLATTVKDISQSKVAETSVGKSEEQFRELAQREQLLNRLASQIRNSLDLDTVIETAIQAIQQLLQIDRCTFCWYQPDTDPPTWEAIKEARNPDLPGILGSYPELLIGSVHQLLLNQEIIRINDVLNITDSNFRQLVQSLGYRSTLQLPFQTRSGDIGVICCAHCSYPRPWTDSEVELLQAVIGQLVIAVNQAELYRHTRQAAISAQKQAHQLEITLEELKKTQTQLVQSEKMSSLGQLVAGVAHEINNPVNFIFGNIVHANDYVEDLLNLLKLYQHTYPQPTLEILEEIDTIDLDFLMMDLPKLLTSMKMGADRIREIVRSLRNFSRHDEAQMKAVDIREGIDSTLMILQHRLKATTTRPEIQVIKDYQPLPPIACYAGQLNQVFMNLLANSIDALEEQWIRGNYAICNSQLALAASGCSKSSLLPESHIFHPKIRIATEMIEENCIVISIADNGSGMTLEVQKRLFDPFFTTKPVGVGTGLGLSISYQIIEKHGGKLYCRSNLGEGTEFVIEIPIHHPENT</sequence>
<dbReference type="SMART" id="SM00065">
    <property type="entry name" value="GAF"/>
    <property type="match status" value="1"/>
</dbReference>
<dbReference type="InterPro" id="IPR004358">
    <property type="entry name" value="Sig_transdc_His_kin-like_C"/>
</dbReference>
<dbReference type="SUPFAM" id="SSF47384">
    <property type="entry name" value="Homodimeric domain of signal transducing histidine kinase"/>
    <property type="match status" value="1"/>
</dbReference>
<dbReference type="Gene3D" id="3.30.450.20">
    <property type="entry name" value="PAS domain"/>
    <property type="match status" value="1"/>
</dbReference>
<dbReference type="InterPro" id="IPR005467">
    <property type="entry name" value="His_kinase_dom"/>
</dbReference>
<dbReference type="InterPro" id="IPR013656">
    <property type="entry name" value="PAS_4"/>
</dbReference>
<evidence type="ECO:0000256" key="2">
    <source>
        <dbReference type="ARBA" id="ARBA00012438"/>
    </source>
</evidence>
<dbReference type="PANTHER" id="PTHR43065:SF50">
    <property type="entry name" value="HISTIDINE KINASE"/>
    <property type="match status" value="1"/>
</dbReference>
<dbReference type="Proteomes" id="UP000029738">
    <property type="component" value="Unassembled WGS sequence"/>
</dbReference>
<dbReference type="PROSITE" id="PS50109">
    <property type="entry name" value="HIS_KIN"/>
    <property type="match status" value="1"/>
</dbReference>
<evidence type="ECO:0000256" key="6">
    <source>
        <dbReference type="SAM" id="Coils"/>
    </source>
</evidence>
<evidence type="ECO:0000256" key="1">
    <source>
        <dbReference type="ARBA" id="ARBA00000085"/>
    </source>
</evidence>
<name>A0A0C1QQI1_9CYAN</name>
<keyword evidence="3" id="KW-0597">Phosphoprotein</keyword>
<dbReference type="EMBL" id="JHEG04000001">
    <property type="protein sequence ID" value="KAF3888723.1"/>
    <property type="molecule type" value="Genomic_DNA"/>
</dbReference>
<feature type="coiled-coil region" evidence="6">
    <location>
        <begin position="334"/>
        <end position="364"/>
    </location>
</feature>
<dbReference type="EC" id="2.7.13.3" evidence="2"/>
<dbReference type="InterPro" id="IPR003594">
    <property type="entry name" value="HATPase_dom"/>
</dbReference>
<feature type="domain" description="Histidine kinase" evidence="7">
    <location>
        <begin position="373"/>
        <end position="650"/>
    </location>
</feature>
<gene>
    <name evidence="9" type="ORF">DA73_0242955</name>
    <name evidence="8" type="ORF">DA73_0400026995</name>
</gene>
<dbReference type="EMBL" id="JHEG02000059">
    <property type="protein sequence ID" value="KIE07769.1"/>
    <property type="molecule type" value="Genomic_DNA"/>
</dbReference>
<keyword evidence="6" id="KW-0175">Coiled coil</keyword>
<dbReference type="InterPro" id="IPR000014">
    <property type="entry name" value="PAS"/>
</dbReference>
<evidence type="ECO:0000256" key="3">
    <source>
        <dbReference type="ARBA" id="ARBA00022553"/>
    </source>
</evidence>
<dbReference type="OrthoDB" id="500279at2"/>
<keyword evidence="4 9" id="KW-0808">Transferase</keyword>
<dbReference type="InterPro" id="IPR036890">
    <property type="entry name" value="HATPase_C_sf"/>
</dbReference>
<dbReference type="NCBIfam" id="TIGR00229">
    <property type="entry name" value="sensory_box"/>
    <property type="match status" value="1"/>
</dbReference>
<evidence type="ECO:0000313" key="9">
    <source>
        <dbReference type="EMBL" id="KIE07769.1"/>
    </source>
</evidence>
<dbReference type="InterPro" id="IPR036097">
    <property type="entry name" value="HisK_dim/P_sf"/>
</dbReference>
<evidence type="ECO:0000313" key="10">
    <source>
        <dbReference type="Proteomes" id="UP000029738"/>
    </source>
</evidence>
<dbReference type="SUPFAM" id="SSF55785">
    <property type="entry name" value="PYP-like sensor domain (PAS domain)"/>
    <property type="match status" value="1"/>
</dbReference>
<keyword evidence="5" id="KW-0902">Two-component regulatory system</keyword>
<dbReference type="STRING" id="1479485.DA73_0242955"/>
<keyword evidence="4 9" id="KW-0418">Kinase</keyword>
<dbReference type="Pfam" id="PF08448">
    <property type="entry name" value="PAS_4"/>
    <property type="match status" value="1"/>
</dbReference>